<keyword evidence="2" id="KW-0813">Transport</keyword>
<dbReference type="InterPro" id="IPR002178">
    <property type="entry name" value="PTS_EIIA_type-2_dom"/>
</dbReference>
<evidence type="ECO:0000256" key="3">
    <source>
        <dbReference type="ARBA" id="ARBA00022490"/>
    </source>
</evidence>
<feature type="domain" description="PTS EIIA type-2" evidence="11">
    <location>
        <begin position="2"/>
        <end position="145"/>
    </location>
</feature>
<evidence type="ECO:0000313" key="12">
    <source>
        <dbReference type="EMBL" id="UWD34011.1"/>
    </source>
</evidence>
<dbReference type="Gene3D" id="3.40.930.10">
    <property type="entry name" value="Mannitol-specific EII, Chain A"/>
    <property type="match status" value="1"/>
</dbReference>
<dbReference type="PANTHER" id="PTHR36203">
    <property type="entry name" value="ASCORBATE-SPECIFIC PTS SYSTEM EIIA COMPONENT"/>
    <property type="match status" value="1"/>
</dbReference>
<name>A0ABY5TWV8_9BACT</name>
<evidence type="ECO:0000256" key="9">
    <source>
        <dbReference type="ARBA" id="ARBA00041175"/>
    </source>
</evidence>
<dbReference type="SUPFAM" id="SSF55804">
    <property type="entry name" value="Phoshotransferase/anion transport protein"/>
    <property type="match status" value="1"/>
</dbReference>
<organism evidence="12 13">
    <name type="scientific">Mesomycoplasma molare</name>
    <dbReference type="NCBI Taxonomy" id="171288"/>
    <lineage>
        <taxon>Bacteria</taxon>
        <taxon>Bacillati</taxon>
        <taxon>Mycoplasmatota</taxon>
        <taxon>Mycoplasmoidales</taxon>
        <taxon>Metamycoplasmataceae</taxon>
        <taxon>Mesomycoplasma</taxon>
    </lineage>
</organism>
<evidence type="ECO:0000256" key="7">
    <source>
        <dbReference type="ARBA" id="ARBA00022777"/>
    </source>
</evidence>
<evidence type="ECO:0000256" key="2">
    <source>
        <dbReference type="ARBA" id="ARBA00022448"/>
    </source>
</evidence>
<dbReference type="EMBL" id="CP103423">
    <property type="protein sequence ID" value="UWD34011.1"/>
    <property type="molecule type" value="Genomic_DNA"/>
</dbReference>
<comment type="subcellular location">
    <subcellularLocation>
        <location evidence="1">Cytoplasm</location>
    </subcellularLocation>
</comment>
<accession>A0ABY5TWV8</accession>
<keyword evidence="5" id="KW-0808">Transferase</keyword>
<dbReference type="InterPro" id="IPR051351">
    <property type="entry name" value="Ascorbate-PTS_EIIA_comp"/>
</dbReference>
<evidence type="ECO:0000256" key="1">
    <source>
        <dbReference type="ARBA" id="ARBA00004496"/>
    </source>
</evidence>
<keyword evidence="6" id="KW-0598">Phosphotransferase system</keyword>
<protein>
    <recommendedName>
        <fullName evidence="9">Ascorbate-specific PTS system EIIA component</fullName>
    </recommendedName>
    <alternativeName>
        <fullName evidence="10">Ascorbate-specific phosphotransferase enzyme IIA component</fullName>
    </alternativeName>
</protein>
<keyword evidence="13" id="KW-1185">Reference proteome</keyword>
<reference evidence="12" key="1">
    <citation type="submission" date="2022-08" db="EMBL/GenBank/DDBJ databases">
        <title>Complete genome sequence of Mycoplasma molare type strain H 542.</title>
        <authorList>
            <person name="Spergser J."/>
        </authorList>
    </citation>
    <scope>NUCLEOTIDE SEQUENCE</scope>
    <source>
        <strain evidence="12">H 542</strain>
    </source>
</reference>
<dbReference type="Pfam" id="PF00359">
    <property type="entry name" value="PTS_EIIA_2"/>
    <property type="match status" value="1"/>
</dbReference>
<dbReference type="InterPro" id="IPR016152">
    <property type="entry name" value="PTrfase/Anion_transptr"/>
</dbReference>
<keyword evidence="3" id="KW-0963">Cytoplasm</keyword>
<evidence type="ECO:0000313" key="13">
    <source>
        <dbReference type="Proteomes" id="UP001058364"/>
    </source>
</evidence>
<evidence type="ECO:0000256" key="6">
    <source>
        <dbReference type="ARBA" id="ARBA00022683"/>
    </source>
</evidence>
<evidence type="ECO:0000256" key="4">
    <source>
        <dbReference type="ARBA" id="ARBA00022553"/>
    </source>
</evidence>
<evidence type="ECO:0000259" key="11">
    <source>
        <dbReference type="PROSITE" id="PS51094"/>
    </source>
</evidence>
<proteinExistence type="predicted"/>
<keyword evidence="7" id="KW-0418">Kinase</keyword>
<evidence type="ECO:0000256" key="8">
    <source>
        <dbReference type="ARBA" id="ARBA00037387"/>
    </source>
</evidence>
<comment type="function">
    <text evidence="8">The phosphoenolpyruvate-dependent sugar phosphotransferase system (sugar PTS), a major carbohydrate active transport system, catalyzes the phosphorylation of incoming sugar substrates concomitantly with their translocation across the cell membrane. The enzyme II UlaABC PTS system is involved in ascorbate transport.</text>
</comment>
<dbReference type="PANTHER" id="PTHR36203:SF1">
    <property type="entry name" value="ASCORBATE-SPECIFIC PTS SYSTEM EIIA COMPONENT"/>
    <property type="match status" value="1"/>
</dbReference>
<keyword evidence="4" id="KW-0597">Phosphoprotein</keyword>
<evidence type="ECO:0000256" key="10">
    <source>
        <dbReference type="ARBA" id="ARBA00042072"/>
    </source>
</evidence>
<keyword evidence="12" id="KW-0762">Sugar transport</keyword>
<evidence type="ECO:0000256" key="5">
    <source>
        <dbReference type="ARBA" id="ARBA00022679"/>
    </source>
</evidence>
<gene>
    <name evidence="12" type="ORF">NX772_02795</name>
</gene>
<dbReference type="RefSeq" id="WP_027123039.1">
    <property type="nucleotide sequence ID" value="NZ_CP103423.1"/>
</dbReference>
<dbReference type="Proteomes" id="UP001058364">
    <property type="component" value="Chromosome"/>
</dbReference>
<sequence>MKLFDENMMEWVEEKKDWKEIVHKGVELLVKEKKATWELENKILESTSQYGAYYVLEKGIALVHGPAGDHCLEAATSTLILKDEVVFNNQEDKTARIIITLSAPDSTSHIGFIQQFGNYFMNEEFKQQALKVESMSEFLELIKKYEVK</sequence>
<dbReference type="PROSITE" id="PS51094">
    <property type="entry name" value="PTS_EIIA_TYPE_2"/>
    <property type="match status" value="1"/>
</dbReference>